<dbReference type="PANTHER" id="PTHR42794">
    <property type="entry name" value="HEMIN IMPORT ATP-BINDING PROTEIN HMUV"/>
    <property type="match status" value="1"/>
</dbReference>
<keyword evidence="6" id="KW-1185">Reference proteome</keyword>
<dbReference type="OrthoDB" id="9809450at2"/>
<dbReference type="SUPFAM" id="SSF52540">
    <property type="entry name" value="P-loop containing nucleoside triphosphate hydrolases"/>
    <property type="match status" value="1"/>
</dbReference>
<dbReference type="eggNOG" id="COG1120">
    <property type="taxonomic scope" value="Bacteria"/>
</dbReference>
<dbReference type="Gene3D" id="3.40.50.300">
    <property type="entry name" value="P-loop containing nucleotide triphosphate hydrolases"/>
    <property type="match status" value="1"/>
</dbReference>
<dbReference type="InterPro" id="IPR003439">
    <property type="entry name" value="ABC_transporter-like_ATP-bd"/>
</dbReference>
<dbReference type="PROSITE" id="PS50893">
    <property type="entry name" value="ABC_TRANSPORTER_2"/>
    <property type="match status" value="1"/>
</dbReference>
<dbReference type="SMART" id="SM00382">
    <property type="entry name" value="AAA"/>
    <property type="match status" value="1"/>
</dbReference>
<protein>
    <submittedName>
        <fullName evidence="5">Iron-chelate-transporting ATPase</fullName>
        <ecNumber evidence="5">3.6.3.34</ecNumber>
    </submittedName>
</protein>
<dbReference type="InterPro" id="IPR003593">
    <property type="entry name" value="AAA+_ATPase"/>
</dbReference>
<dbReference type="STRING" id="760142.Hipma_1148"/>
<dbReference type="KEGG" id="hmr:Hipma_1148"/>
<keyword evidence="3" id="KW-0067">ATP-binding</keyword>
<dbReference type="FunFam" id="3.40.50.300:FF:000134">
    <property type="entry name" value="Iron-enterobactin ABC transporter ATP-binding protein"/>
    <property type="match status" value="1"/>
</dbReference>
<proteinExistence type="predicted"/>
<keyword evidence="1" id="KW-0813">Transport</keyword>
<keyword evidence="2" id="KW-0547">Nucleotide-binding</keyword>
<dbReference type="HOGENOM" id="CLU_000604_1_11_7"/>
<evidence type="ECO:0000256" key="3">
    <source>
        <dbReference type="ARBA" id="ARBA00022840"/>
    </source>
</evidence>
<organism evidence="5 6">
    <name type="scientific">Hippea maritima (strain ATCC 700847 / DSM 10411 / MH2)</name>
    <dbReference type="NCBI Taxonomy" id="760142"/>
    <lineage>
        <taxon>Bacteria</taxon>
        <taxon>Pseudomonadati</taxon>
        <taxon>Campylobacterota</taxon>
        <taxon>Desulfurellia</taxon>
        <taxon>Desulfurellales</taxon>
        <taxon>Hippeaceae</taxon>
        <taxon>Hippea</taxon>
    </lineage>
</organism>
<dbReference type="InParanoid" id="F2LWK4"/>
<dbReference type="InterPro" id="IPR017871">
    <property type="entry name" value="ABC_transporter-like_CS"/>
</dbReference>
<dbReference type="CDD" id="cd03214">
    <property type="entry name" value="ABC_Iron-Siderophores_B12_Hemin"/>
    <property type="match status" value="1"/>
</dbReference>
<reference evidence="5 6" key="1">
    <citation type="journal article" date="2011" name="Stand. Genomic Sci.">
        <title>Complete genome sequence of the thermophilic sulfur-reducer Hippea maritima type strain (MH(2)).</title>
        <authorList>
            <person name="Huntemann M."/>
            <person name="Lu M."/>
            <person name="Nolan M."/>
            <person name="Lapidus A."/>
            <person name="Lucas S."/>
            <person name="Hammon N."/>
            <person name="Deshpande S."/>
            <person name="Cheng J.F."/>
            <person name="Tapia R."/>
            <person name="Han C."/>
            <person name="Goodwin L."/>
            <person name="Pitluck S."/>
            <person name="Liolios K."/>
            <person name="Pagani I."/>
            <person name="Ivanova N."/>
            <person name="Ovchinikova G."/>
            <person name="Pati A."/>
            <person name="Chen A."/>
            <person name="Palaniappan K."/>
            <person name="Land M."/>
            <person name="Hauser L."/>
            <person name="Jeffries C.D."/>
            <person name="Detter J.C."/>
            <person name="Brambilla E.M."/>
            <person name="Rohde M."/>
            <person name="Spring S."/>
            <person name="Goker M."/>
            <person name="Woyke T."/>
            <person name="Bristow J."/>
            <person name="Eisen J.A."/>
            <person name="Markowitz V."/>
            <person name="Hugenholtz P."/>
            <person name="Kyrpides N.C."/>
            <person name="Klenk H.P."/>
            <person name="Mavromatis K."/>
        </authorList>
    </citation>
    <scope>NUCLEOTIDE SEQUENCE [LARGE SCALE GENOMIC DNA]</scope>
    <source>
        <strain evidence="6">ATCC 700847 / DSM 10411 / MH2</strain>
    </source>
</reference>
<name>F2LWK4_HIPMA</name>
<dbReference type="Proteomes" id="UP000008139">
    <property type="component" value="Chromosome"/>
</dbReference>
<dbReference type="EMBL" id="CP002606">
    <property type="protein sequence ID" value="AEA34113.1"/>
    <property type="molecule type" value="Genomic_DNA"/>
</dbReference>
<dbReference type="Pfam" id="PF00005">
    <property type="entry name" value="ABC_tran"/>
    <property type="match status" value="1"/>
</dbReference>
<dbReference type="PROSITE" id="PS00211">
    <property type="entry name" value="ABC_TRANSPORTER_1"/>
    <property type="match status" value="1"/>
</dbReference>
<accession>F2LWK4</accession>
<gene>
    <name evidence="5" type="ordered locus">Hipma_1148</name>
</gene>
<dbReference type="GO" id="GO:0016887">
    <property type="term" value="F:ATP hydrolysis activity"/>
    <property type="evidence" value="ECO:0007669"/>
    <property type="project" value="InterPro"/>
</dbReference>
<evidence type="ECO:0000256" key="1">
    <source>
        <dbReference type="ARBA" id="ARBA00022448"/>
    </source>
</evidence>
<dbReference type="GO" id="GO:0005524">
    <property type="term" value="F:ATP binding"/>
    <property type="evidence" value="ECO:0007669"/>
    <property type="project" value="UniProtKB-KW"/>
</dbReference>
<feature type="domain" description="ABC transporter" evidence="4">
    <location>
        <begin position="2"/>
        <end position="238"/>
    </location>
</feature>
<evidence type="ECO:0000256" key="2">
    <source>
        <dbReference type="ARBA" id="ARBA00022741"/>
    </source>
</evidence>
<dbReference type="RefSeq" id="WP_013682151.1">
    <property type="nucleotide sequence ID" value="NC_015318.1"/>
</dbReference>
<evidence type="ECO:0000259" key="4">
    <source>
        <dbReference type="PROSITE" id="PS50893"/>
    </source>
</evidence>
<dbReference type="PANTHER" id="PTHR42794:SF2">
    <property type="entry name" value="ABC TRANSPORTER ATP-BINDING PROTEIN"/>
    <property type="match status" value="1"/>
</dbReference>
<dbReference type="InterPro" id="IPR027417">
    <property type="entry name" value="P-loop_NTPase"/>
</dbReference>
<dbReference type="AlphaFoldDB" id="F2LWK4"/>
<keyword evidence="5" id="KW-0378">Hydrolase</keyword>
<reference evidence="6" key="2">
    <citation type="submission" date="2011-03" db="EMBL/GenBank/DDBJ databases">
        <title>The complete genome of Hippea maritima DSM 10411.</title>
        <authorList>
            <consortium name="US DOE Joint Genome Institute (JGI-PGF)"/>
            <person name="Lucas S."/>
            <person name="Copeland A."/>
            <person name="Lapidus A."/>
            <person name="Bruce D."/>
            <person name="Goodwin L."/>
            <person name="Pitluck S."/>
            <person name="Peters L."/>
            <person name="Kyrpides N."/>
            <person name="Mavromatis K."/>
            <person name="Pagani I."/>
            <person name="Ivanova N."/>
            <person name="Mikhailova N."/>
            <person name="Lu M."/>
            <person name="Detter J.C."/>
            <person name="Tapia R."/>
            <person name="Han C."/>
            <person name="Land M."/>
            <person name="Hauser L."/>
            <person name="Markowitz V."/>
            <person name="Cheng J.-F."/>
            <person name="Hugenholtz P."/>
            <person name="Woyke T."/>
            <person name="Wu D."/>
            <person name="Spring S."/>
            <person name="Schroeder M."/>
            <person name="Brambilla E."/>
            <person name="Klenk H.-P."/>
            <person name="Eisen J.A."/>
        </authorList>
    </citation>
    <scope>NUCLEOTIDE SEQUENCE [LARGE SCALE GENOMIC DNA]</scope>
    <source>
        <strain evidence="6">ATCC 700847 / DSM 10411 / MH2</strain>
    </source>
</reference>
<sequence>MIEVESVCFTYGNKRVLENISFIVENGSFFCIAGPNGAGKSTLVKIVGRALRPSCGLVKLKSKDIWSFDAKSFAKAVAMIPQSPFYNFLRIREFVLTGRIPHFSVFQFRQTKKDKEAVDTALSLCGLDGLADEFMHKISGGERQLVFLARALASNPEVLIMDEPLSNLDINNQEKILYLLKYLKVKFGLTIVGVLHDLNIVSEFADRVLVLKDGQVKALGKPSEVINGELINKVYGAKNVEVFKKPQNSNPFVYIANI</sequence>
<dbReference type="FunCoup" id="F2LWK4">
    <property type="interactions" value="284"/>
</dbReference>
<evidence type="ECO:0000313" key="5">
    <source>
        <dbReference type="EMBL" id="AEA34113.1"/>
    </source>
</evidence>
<evidence type="ECO:0000313" key="6">
    <source>
        <dbReference type="Proteomes" id="UP000008139"/>
    </source>
</evidence>
<dbReference type="EC" id="3.6.3.34" evidence="5"/>